<accession>S8EAJ0</accession>
<evidence type="ECO:0000313" key="3">
    <source>
        <dbReference type="Proteomes" id="UP000015241"/>
    </source>
</evidence>
<dbReference type="OrthoDB" id="2628807at2759"/>
<feature type="region of interest" description="Disordered" evidence="1">
    <location>
        <begin position="1"/>
        <end position="64"/>
    </location>
</feature>
<dbReference type="eggNOG" id="ENOG502SR72">
    <property type="taxonomic scope" value="Eukaryota"/>
</dbReference>
<organism evidence="2 3">
    <name type="scientific">Fomitopsis schrenkii</name>
    <name type="common">Brown rot fungus</name>
    <dbReference type="NCBI Taxonomy" id="2126942"/>
    <lineage>
        <taxon>Eukaryota</taxon>
        <taxon>Fungi</taxon>
        <taxon>Dikarya</taxon>
        <taxon>Basidiomycota</taxon>
        <taxon>Agaricomycotina</taxon>
        <taxon>Agaricomycetes</taxon>
        <taxon>Polyporales</taxon>
        <taxon>Fomitopsis</taxon>
    </lineage>
</organism>
<proteinExistence type="predicted"/>
<gene>
    <name evidence="2" type="ORF">FOMPIDRAFT_1059509</name>
</gene>
<dbReference type="EMBL" id="KE504138">
    <property type="protein sequence ID" value="EPT02027.1"/>
    <property type="molecule type" value="Genomic_DNA"/>
</dbReference>
<reference evidence="2 3" key="1">
    <citation type="journal article" date="2012" name="Science">
        <title>The Paleozoic origin of enzymatic lignin decomposition reconstructed from 31 fungal genomes.</title>
        <authorList>
            <person name="Floudas D."/>
            <person name="Binder M."/>
            <person name="Riley R."/>
            <person name="Barry K."/>
            <person name="Blanchette R.A."/>
            <person name="Henrissat B."/>
            <person name="Martinez A.T."/>
            <person name="Otillar R."/>
            <person name="Spatafora J.W."/>
            <person name="Yadav J.S."/>
            <person name="Aerts A."/>
            <person name="Benoit I."/>
            <person name="Boyd A."/>
            <person name="Carlson A."/>
            <person name="Copeland A."/>
            <person name="Coutinho P.M."/>
            <person name="de Vries R.P."/>
            <person name="Ferreira P."/>
            <person name="Findley K."/>
            <person name="Foster B."/>
            <person name="Gaskell J."/>
            <person name="Glotzer D."/>
            <person name="Gorecki P."/>
            <person name="Heitman J."/>
            <person name="Hesse C."/>
            <person name="Hori C."/>
            <person name="Igarashi K."/>
            <person name="Jurgens J.A."/>
            <person name="Kallen N."/>
            <person name="Kersten P."/>
            <person name="Kohler A."/>
            <person name="Kuees U."/>
            <person name="Kumar T.K.A."/>
            <person name="Kuo A."/>
            <person name="LaButti K."/>
            <person name="Larrondo L.F."/>
            <person name="Lindquist E."/>
            <person name="Ling A."/>
            <person name="Lombard V."/>
            <person name="Lucas S."/>
            <person name="Lundell T."/>
            <person name="Martin R."/>
            <person name="McLaughlin D.J."/>
            <person name="Morgenstern I."/>
            <person name="Morin E."/>
            <person name="Murat C."/>
            <person name="Nagy L.G."/>
            <person name="Nolan M."/>
            <person name="Ohm R.A."/>
            <person name="Patyshakuliyeva A."/>
            <person name="Rokas A."/>
            <person name="Ruiz-Duenas F.J."/>
            <person name="Sabat G."/>
            <person name="Salamov A."/>
            <person name="Samejima M."/>
            <person name="Schmutz J."/>
            <person name="Slot J.C."/>
            <person name="St John F."/>
            <person name="Stenlid J."/>
            <person name="Sun H."/>
            <person name="Sun S."/>
            <person name="Syed K."/>
            <person name="Tsang A."/>
            <person name="Wiebenga A."/>
            <person name="Young D."/>
            <person name="Pisabarro A."/>
            <person name="Eastwood D.C."/>
            <person name="Martin F."/>
            <person name="Cullen D."/>
            <person name="Grigoriev I.V."/>
            <person name="Hibbett D.S."/>
        </authorList>
    </citation>
    <scope>NUCLEOTIDE SEQUENCE</scope>
    <source>
        <strain evidence="3">FP-58527</strain>
    </source>
</reference>
<evidence type="ECO:0000313" key="2">
    <source>
        <dbReference type="EMBL" id="EPT02027.1"/>
    </source>
</evidence>
<protein>
    <submittedName>
        <fullName evidence="2">Uncharacterized protein</fullName>
    </submittedName>
</protein>
<name>S8EAJ0_FOMSC</name>
<feature type="compositionally biased region" description="Basic residues" evidence="1">
    <location>
        <begin position="1"/>
        <end position="12"/>
    </location>
</feature>
<dbReference type="HOGENOM" id="CLU_079440_0_0_1"/>
<feature type="compositionally biased region" description="Polar residues" evidence="1">
    <location>
        <begin position="13"/>
        <end position="33"/>
    </location>
</feature>
<keyword evidence="3" id="KW-1185">Reference proteome</keyword>
<sequence>MSTSTRRKHLKSHTTAESPASTVSHRYQPYNPNRTEDLSKRVKRAKWPRGYTPPPSLPLNEEVPKEGPTMREVSLGLLQKLYPGITPRDDLDIMYLSHGAYHGPLSNKAVYEFLNTMIEAESRTFHGAYPAHEQGREAFLSRAKIYLDKHAEVTGLKPYPGQRDVFVRPIPDSDCSIRLWPGVAANREFCLDFVHTATGEATNSPFAYELWSIPDPDAPLLSMGPMRLTSLENNFGIKTRDIRPGEERFVLKEGLTCMLARPGKRGLRFTVPIVKREPPSAVEAFDVLDLPEFVG</sequence>
<dbReference type="AlphaFoldDB" id="S8EAJ0"/>
<dbReference type="InParanoid" id="S8EAJ0"/>
<dbReference type="Proteomes" id="UP000015241">
    <property type="component" value="Unassembled WGS sequence"/>
</dbReference>
<evidence type="ECO:0000256" key="1">
    <source>
        <dbReference type="SAM" id="MobiDB-lite"/>
    </source>
</evidence>